<proteinExistence type="predicted"/>
<comment type="caution">
    <text evidence="2">The sequence shown here is derived from an EMBL/GenBank/DDBJ whole genome shotgun (WGS) entry which is preliminary data.</text>
</comment>
<dbReference type="RefSeq" id="WP_189303149.1">
    <property type="nucleotide sequence ID" value="NZ_BMRP01000017.1"/>
</dbReference>
<gene>
    <name evidence="2" type="ORF">GCM10010211_47740</name>
</gene>
<dbReference type="EMBL" id="BMRP01000017">
    <property type="protein sequence ID" value="GGU76199.1"/>
    <property type="molecule type" value="Genomic_DNA"/>
</dbReference>
<feature type="compositionally biased region" description="Basic and acidic residues" evidence="1">
    <location>
        <begin position="137"/>
        <end position="148"/>
    </location>
</feature>
<dbReference type="Proteomes" id="UP000654471">
    <property type="component" value="Unassembled WGS sequence"/>
</dbReference>
<name>A0ABQ2V9X1_9ACTN</name>
<evidence type="ECO:0008006" key="4">
    <source>
        <dbReference type="Google" id="ProtNLM"/>
    </source>
</evidence>
<organism evidence="2 3">
    <name type="scientific">Streptomyces albospinus</name>
    <dbReference type="NCBI Taxonomy" id="285515"/>
    <lineage>
        <taxon>Bacteria</taxon>
        <taxon>Bacillati</taxon>
        <taxon>Actinomycetota</taxon>
        <taxon>Actinomycetes</taxon>
        <taxon>Kitasatosporales</taxon>
        <taxon>Streptomycetaceae</taxon>
        <taxon>Streptomyces</taxon>
    </lineage>
</organism>
<feature type="region of interest" description="Disordered" evidence="1">
    <location>
        <begin position="18"/>
        <end position="64"/>
    </location>
</feature>
<reference evidence="3" key="1">
    <citation type="journal article" date="2019" name="Int. J. Syst. Evol. Microbiol.">
        <title>The Global Catalogue of Microorganisms (GCM) 10K type strain sequencing project: providing services to taxonomists for standard genome sequencing and annotation.</title>
        <authorList>
            <consortium name="The Broad Institute Genomics Platform"/>
            <consortium name="The Broad Institute Genome Sequencing Center for Infectious Disease"/>
            <person name="Wu L."/>
            <person name="Ma J."/>
        </authorList>
    </citation>
    <scope>NUCLEOTIDE SEQUENCE [LARGE SCALE GENOMIC DNA]</scope>
    <source>
        <strain evidence="3">JCM 3399</strain>
    </source>
</reference>
<accession>A0ABQ2V9X1</accession>
<keyword evidence="3" id="KW-1185">Reference proteome</keyword>
<feature type="region of interest" description="Disordered" evidence="1">
    <location>
        <begin position="132"/>
        <end position="184"/>
    </location>
</feature>
<evidence type="ECO:0000313" key="3">
    <source>
        <dbReference type="Proteomes" id="UP000654471"/>
    </source>
</evidence>
<sequence length="184" mass="18363">MRRLITVPTVLLALTAAGCGTGEDGEGSTAASSTGGPGGSPGPQSSGGGTPDPASPPVPGQPVNCGELADALGRAHSVALFADPGAGGTVGCAEARDVMAEFFLRAPPSRANRGALAVRGWLCQYESGPTGTWITSCRKDKREMHTEEQDGGDGGPDGPPGASQLPSLPDGSSIPREQPSTTEL</sequence>
<protein>
    <recommendedName>
        <fullName evidence="4">Lipoprotein</fullName>
    </recommendedName>
</protein>
<evidence type="ECO:0000256" key="1">
    <source>
        <dbReference type="SAM" id="MobiDB-lite"/>
    </source>
</evidence>
<feature type="compositionally biased region" description="Gly residues" evidence="1">
    <location>
        <begin position="35"/>
        <end position="50"/>
    </location>
</feature>
<dbReference type="PROSITE" id="PS51257">
    <property type="entry name" value="PROKAR_LIPOPROTEIN"/>
    <property type="match status" value="1"/>
</dbReference>
<evidence type="ECO:0000313" key="2">
    <source>
        <dbReference type="EMBL" id="GGU76199.1"/>
    </source>
</evidence>